<proteinExistence type="predicted"/>
<dbReference type="EMBL" id="JAHQIW010007467">
    <property type="protein sequence ID" value="KAJ1374536.1"/>
    <property type="molecule type" value="Genomic_DNA"/>
</dbReference>
<evidence type="ECO:0000313" key="2">
    <source>
        <dbReference type="EMBL" id="KAJ1374536.1"/>
    </source>
</evidence>
<reference evidence="2" key="1">
    <citation type="submission" date="2021-06" db="EMBL/GenBank/DDBJ databases">
        <title>Parelaphostrongylus tenuis whole genome reference sequence.</title>
        <authorList>
            <person name="Garwood T.J."/>
            <person name="Larsen P.A."/>
            <person name="Fountain-Jones N.M."/>
            <person name="Garbe J.R."/>
            <person name="Macchietto M.G."/>
            <person name="Kania S.A."/>
            <person name="Gerhold R.W."/>
            <person name="Richards J.E."/>
            <person name="Wolf T.M."/>
        </authorList>
    </citation>
    <scope>NUCLEOTIDE SEQUENCE</scope>
    <source>
        <strain evidence="2">MNPRO001-30</strain>
        <tissue evidence="2">Meninges</tissue>
    </source>
</reference>
<name>A0AAD5REA6_PARTN</name>
<comment type="caution">
    <text evidence="2">The sequence shown here is derived from an EMBL/GenBank/DDBJ whole genome shotgun (WGS) entry which is preliminary data.</text>
</comment>
<dbReference type="AlphaFoldDB" id="A0AAD5REA6"/>
<feature type="signal peptide" evidence="1">
    <location>
        <begin position="1"/>
        <end position="22"/>
    </location>
</feature>
<evidence type="ECO:0000256" key="1">
    <source>
        <dbReference type="SAM" id="SignalP"/>
    </source>
</evidence>
<sequence length="242" mass="26139">MARVPTSPAVISLFATILTVLGCGVLPAGQASTRIVTITGFTLPTAMVYSTAANIQAQVSGIATSRDAARASVSRLIMQTVIDVLERDGRRAFLPDAVISSILGQLNVTITYEPMQCQNVFFVPMGAGANMMKENCIIVGNTVTGICTMKMAGGNAMCQMNLAAIPPQHLTIGGIISIKGLNIGFLQTIGQKRVSQKKYSPYFSLSRTRIQKRYLDVKRRRIFESTSLAGQELFTEMLVINQ</sequence>
<dbReference type="PROSITE" id="PS51257">
    <property type="entry name" value="PROKAR_LIPOPROTEIN"/>
    <property type="match status" value="1"/>
</dbReference>
<evidence type="ECO:0000313" key="3">
    <source>
        <dbReference type="Proteomes" id="UP001196413"/>
    </source>
</evidence>
<keyword evidence="3" id="KW-1185">Reference proteome</keyword>
<gene>
    <name evidence="2" type="ORF">KIN20_037242</name>
</gene>
<organism evidence="2 3">
    <name type="scientific">Parelaphostrongylus tenuis</name>
    <name type="common">Meningeal worm</name>
    <dbReference type="NCBI Taxonomy" id="148309"/>
    <lineage>
        <taxon>Eukaryota</taxon>
        <taxon>Metazoa</taxon>
        <taxon>Ecdysozoa</taxon>
        <taxon>Nematoda</taxon>
        <taxon>Chromadorea</taxon>
        <taxon>Rhabditida</taxon>
        <taxon>Rhabditina</taxon>
        <taxon>Rhabditomorpha</taxon>
        <taxon>Strongyloidea</taxon>
        <taxon>Metastrongylidae</taxon>
        <taxon>Parelaphostrongylus</taxon>
    </lineage>
</organism>
<accession>A0AAD5REA6</accession>
<dbReference type="Proteomes" id="UP001196413">
    <property type="component" value="Unassembled WGS sequence"/>
</dbReference>
<feature type="chain" id="PRO_5041943353" evidence="1">
    <location>
        <begin position="23"/>
        <end position="242"/>
    </location>
</feature>
<keyword evidence="1" id="KW-0732">Signal</keyword>
<protein>
    <submittedName>
        <fullName evidence="2">Uncharacterized protein</fullName>
    </submittedName>
</protein>